<evidence type="ECO:0000256" key="8">
    <source>
        <dbReference type="ARBA" id="ARBA00022989"/>
    </source>
</evidence>
<dbReference type="Gene3D" id="1.20.120.1770">
    <property type="match status" value="1"/>
</dbReference>
<comment type="subcellular location">
    <subcellularLocation>
        <location evidence="2">Membrane</location>
        <topology evidence="2">Multi-pass membrane protein</topology>
    </subcellularLocation>
</comment>
<keyword evidence="9" id="KW-0408">Iron</keyword>
<evidence type="ECO:0000256" key="2">
    <source>
        <dbReference type="ARBA" id="ARBA00004141"/>
    </source>
</evidence>
<evidence type="ECO:0000256" key="11">
    <source>
        <dbReference type="ARBA" id="ARBA00024225"/>
    </source>
</evidence>
<dbReference type="GO" id="GO:0140571">
    <property type="term" value="F:transmembrane ascorbate ferrireductase activity"/>
    <property type="evidence" value="ECO:0007669"/>
    <property type="project" value="UniProtKB-EC"/>
</dbReference>
<feature type="domain" description="Cytochrome b561" evidence="14">
    <location>
        <begin position="18"/>
        <end position="217"/>
    </location>
</feature>
<dbReference type="SMART" id="SM00665">
    <property type="entry name" value="B561"/>
    <property type="match status" value="1"/>
</dbReference>
<evidence type="ECO:0000256" key="7">
    <source>
        <dbReference type="ARBA" id="ARBA00022982"/>
    </source>
</evidence>
<evidence type="ECO:0000256" key="4">
    <source>
        <dbReference type="ARBA" id="ARBA00022617"/>
    </source>
</evidence>
<evidence type="ECO:0000256" key="9">
    <source>
        <dbReference type="ARBA" id="ARBA00023004"/>
    </source>
</evidence>
<feature type="transmembrane region" description="Helical" evidence="13">
    <location>
        <begin position="124"/>
        <end position="146"/>
    </location>
</feature>
<sequence length="220" mass="24955">MDAQRLTYGRPASCISVLAHVSGITAMVLMLVWLLHYRQGFDLDSHNPARIFNVHPFLMFFGFIFMAGEGMMAYKTLSAAHQAQKLFHMMLHLTAICLGIVGLHATFKYHDKMNLNDMNSLHSWIGITTFCLFILQFFFGFVTFLFPGARHDMKERIRPFHASFGRVLLYMAICTAETGLMQKATFLQLESNHENSLINFTAIAVLLFGIFVDLSVSLAM</sequence>
<dbReference type="Pfam" id="PF03188">
    <property type="entry name" value="Cytochrom_B561"/>
    <property type="match status" value="1"/>
</dbReference>
<evidence type="ECO:0000256" key="6">
    <source>
        <dbReference type="ARBA" id="ARBA00022723"/>
    </source>
</evidence>
<dbReference type="Gramene" id="Kaladp0457s0020.1.v1.1">
    <property type="protein sequence ID" value="Kaladp0457s0020.1.v1.1"/>
    <property type="gene ID" value="Kaladp0457s0020.v1.1"/>
</dbReference>
<keyword evidence="5 13" id="KW-0812">Transmembrane</keyword>
<evidence type="ECO:0000313" key="15">
    <source>
        <dbReference type="EnsemblPlants" id="Kaladp0457s0020.1.v1.1"/>
    </source>
</evidence>
<feature type="transmembrane region" description="Helical" evidence="13">
    <location>
        <begin position="197"/>
        <end position="219"/>
    </location>
</feature>
<keyword evidence="10 13" id="KW-0472">Membrane</keyword>
<protein>
    <recommendedName>
        <fullName evidence="11">ascorbate ferrireductase (transmembrane)</fullName>
        <ecNumber evidence="11">7.2.1.3</ecNumber>
    </recommendedName>
</protein>
<evidence type="ECO:0000259" key="14">
    <source>
        <dbReference type="PROSITE" id="PS50939"/>
    </source>
</evidence>
<keyword evidence="8 13" id="KW-1133">Transmembrane helix</keyword>
<dbReference type="GO" id="GO:0016020">
    <property type="term" value="C:membrane"/>
    <property type="evidence" value="ECO:0007669"/>
    <property type="project" value="UniProtKB-SubCell"/>
</dbReference>
<keyword evidence="3" id="KW-0813">Transport</keyword>
<dbReference type="EC" id="7.2.1.3" evidence="11"/>
<feature type="transmembrane region" description="Helical" evidence="13">
    <location>
        <begin position="86"/>
        <end position="104"/>
    </location>
</feature>
<evidence type="ECO:0000256" key="10">
    <source>
        <dbReference type="ARBA" id="ARBA00023136"/>
    </source>
</evidence>
<dbReference type="GO" id="GO:0046872">
    <property type="term" value="F:metal ion binding"/>
    <property type="evidence" value="ECO:0007669"/>
    <property type="project" value="UniProtKB-KW"/>
</dbReference>
<keyword evidence="7" id="KW-0249">Electron transport</keyword>
<evidence type="ECO:0000313" key="16">
    <source>
        <dbReference type="Proteomes" id="UP000594263"/>
    </source>
</evidence>
<dbReference type="OMA" id="LSTIYWM"/>
<comment type="catalytic activity">
    <reaction evidence="12">
        <text>Fe(3+)(out) + L-ascorbate(in) = monodehydro-L-ascorbate radical(in) + Fe(2+)(out) + H(+)</text>
        <dbReference type="Rhea" id="RHEA:30403"/>
        <dbReference type="ChEBI" id="CHEBI:15378"/>
        <dbReference type="ChEBI" id="CHEBI:29033"/>
        <dbReference type="ChEBI" id="CHEBI:29034"/>
        <dbReference type="ChEBI" id="CHEBI:38290"/>
        <dbReference type="ChEBI" id="CHEBI:59513"/>
        <dbReference type="EC" id="7.2.1.3"/>
    </reaction>
</comment>
<comment type="cofactor">
    <cofactor evidence="1">
        <name>heme b</name>
        <dbReference type="ChEBI" id="CHEBI:60344"/>
    </cofactor>
</comment>
<dbReference type="PANTHER" id="PTHR10106:SF15">
    <property type="entry name" value="TRANSMEMBRANE ASCORBATE FERRIREDUCTASE 3-RELATED"/>
    <property type="match status" value="1"/>
</dbReference>
<reference evidence="15" key="1">
    <citation type="submission" date="2021-01" db="UniProtKB">
        <authorList>
            <consortium name="EnsemblPlants"/>
        </authorList>
    </citation>
    <scope>IDENTIFICATION</scope>
</reference>
<organism evidence="15 16">
    <name type="scientific">Kalanchoe fedtschenkoi</name>
    <name type="common">Lavender scallops</name>
    <name type="synonym">South American air plant</name>
    <dbReference type="NCBI Taxonomy" id="63787"/>
    <lineage>
        <taxon>Eukaryota</taxon>
        <taxon>Viridiplantae</taxon>
        <taxon>Streptophyta</taxon>
        <taxon>Embryophyta</taxon>
        <taxon>Tracheophyta</taxon>
        <taxon>Spermatophyta</taxon>
        <taxon>Magnoliopsida</taxon>
        <taxon>eudicotyledons</taxon>
        <taxon>Gunneridae</taxon>
        <taxon>Pentapetalae</taxon>
        <taxon>Saxifragales</taxon>
        <taxon>Crassulaceae</taxon>
        <taxon>Kalanchoe</taxon>
    </lineage>
</organism>
<feature type="transmembrane region" description="Helical" evidence="13">
    <location>
        <begin position="54"/>
        <end position="74"/>
    </location>
</feature>
<evidence type="ECO:0000256" key="3">
    <source>
        <dbReference type="ARBA" id="ARBA00022448"/>
    </source>
</evidence>
<dbReference type="AlphaFoldDB" id="A0A7N0VC83"/>
<keyword evidence="4" id="KW-0349">Heme</keyword>
<feature type="transmembrane region" description="Helical" evidence="13">
    <location>
        <begin position="167"/>
        <end position="185"/>
    </location>
</feature>
<keyword evidence="16" id="KW-1185">Reference proteome</keyword>
<dbReference type="PROSITE" id="PS50939">
    <property type="entry name" value="CYTOCHROME_B561"/>
    <property type="match status" value="1"/>
</dbReference>
<evidence type="ECO:0000256" key="12">
    <source>
        <dbReference type="ARBA" id="ARBA00051575"/>
    </source>
</evidence>
<evidence type="ECO:0000256" key="5">
    <source>
        <dbReference type="ARBA" id="ARBA00022692"/>
    </source>
</evidence>
<dbReference type="EnsemblPlants" id="Kaladp0457s0020.1.v1.1">
    <property type="protein sequence ID" value="Kaladp0457s0020.1.v1.1"/>
    <property type="gene ID" value="Kaladp0457s0020.v1.1"/>
</dbReference>
<proteinExistence type="predicted"/>
<dbReference type="Proteomes" id="UP000594263">
    <property type="component" value="Unplaced"/>
</dbReference>
<name>A0A7N0VC83_KALFE</name>
<keyword evidence="6" id="KW-0479">Metal-binding</keyword>
<dbReference type="InterPro" id="IPR043205">
    <property type="entry name" value="CYB561/CYBRD1-like"/>
</dbReference>
<dbReference type="InterPro" id="IPR006593">
    <property type="entry name" value="Cyt_b561/ferric_Rdtase_TM"/>
</dbReference>
<dbReference type="CDD" id="cd08766">
    <property type="entry name" value="Cyt_b561_ACYB-1_like"/>
    <property type="match status" value="1"/>
</dbReference>
<evidence type="ECO:0000256" key="13">
    <source>
        <dbReference type="SAM" id="Phobius"/>
    </source>
</evidence>
<feature type="transmembrane region" description="Helical" evidence="13">
    <location>
        <begin position="12"/>
        <end position="34"/>
    </location>
</feature>
<dbReference type="FunFam" id="1.20.120.1770:FF:000001">
    <property type="entry name" value="Cytochrome b reductase 1"/>
    <property type="match status" value="1"/>
</dbReference>
<dbReference type="PANTHER" id="PTHR10106">
    <property type="entry name" value="CYTOCHROME B561-RELATED"/>
    <property type="match status" value="1"/>
</dbReference>
<accession>A0A7N0VC83</accession>
<evidence type="ECO:0000256" key="1">
    <source>
        <dbReference type="ARBA" id="ARBA00001970"/>
    </source>
</evidence>